<dbReference type="EMBL" id="NESQ01000241">
    <property type="protein sequence ID" value="PUU75235.1"/>
    <property type="molecule type" value="Genomic_DNA"/>
</dbReference>
<keyword evidence="3" id="KW-0547">Nucleotide-binding</keyword>
<dbReference type="InterPro" id="IPR013815">
    <property type="entry name" value="ATP_grasp_subdomain_1"/>
</dbReference>
<dbReference type="Gene3D" id="3.30.1490.20">
    <property type="entry name" value="ATP-grasp fold, A domain"/>
    <property type="match status" value="1"/>
</dbReference>
<comment type="similarity">
    <text evidence="1">Belongs to the D-alanine--D-alanine ligase family.</text>
</comment>
<accession>A0A2T6ZIB5</accession>
<dbReference type="Pfam" id="PF07478">
    <property type="entry name" value="Dala_Dala_lig_C"/>
    <property type="match status" value="1"/>
</dbReference>
<keyword evidence="2" id="KW-0436">Ligase</keyword>
<dbReference type="STRING" id="42251.A0A2T6ZIB5"/>
<name>A0A2T6ZIB5_TUBBO</name>
<evidence type="ECO:0000256" key="3">
    <source>
        <dbReference type="PROSITE-ProRule" id="PRU00409"/>
    </source>
</evidence>
<comment type="caution">
    <text evidence="5">The sequence shown here is derived from an EMBL/GenBank/DDBJ whole genome shotgun (WGS) entry which is preliminary data.</text>
</comment>
<evidence type="ECO:0000313" key="5">
    <source>
        <dbReference type="EMBL" id="PUU75235.1"/>
    </source>
</evidence>
<evidence type="ECO:0000313" key="6">
    <source>
        <dbReference type="Proteomes" id="UP000244722"/>
    </source>
</evidence>
<sequence>MSIIAPPPHPDPATDTGWLLLDTQPGILAALAAGADTIWANTPLFSDHPLIGTSLPPYIKLIANPPKVIEVVDDKTFTDKLLQHHGFPTPKSCLLEADLRRSIERLSQLVYDLPYPIIVKPLDGRGSEGAQLINGFVGMLDNLDEIFRIYSVVPVEEFLESEESTVTLMPDGQGKFMALPVVQQFEQGSGVMPWNGHVPVTKNSRVLSAMDSWHRAAKTERQKDAELPRLTSVTRIDIRRKDKNGGKFFLFDINPKPNLTRAGRPGRDDQDSLCAIWPLRGLDRSTRPS</sequence>
<dbReference type="AlphaFoldDB" id="A0A2T6ZIB5"/>
<proteinExistence type="inferred from homology"/>
<dbReference type="Gene3D" id="3.30.470.20">
    <property type="entry name" value="ATP-grasp fold, B domain"/>
    <property type="match status" value="1"/>
</dbReference>
<dbReference type="OrthoDB" id="422362at2759"/>
<dbReference type="Proteomes" id="UP000244722">
    <property type="component" value="Unassembled WGS sequence"/>
</dbReference>
<keyword evidence="6" id="KW-1185">Reference proteome</keyword>
<protein>
    <recommendedName>
        <fullName evidence="4">ATP-grasp domain-containing protein</fullName>
    </recommendedName>
</protein>
<evidence type="ECO:0000256" key="1">
    <source>
        <dbReference type="ARBA" id="ARBA00010871"/>
    </source>
</evidence>
<dbReference type="PANTHER" id="PTHR23132">
    <property type="entry name" value="D-ALANINE--D-ALANINE LIGASE"/>
    <property type="match status" value="1"/>
</dbReference>
<dbReference type="PANTHER" id="PTHR23132:SF23">
    <property type="entry name" value="D-ALANINE--D-ALANINE LIGASE B"/>
    <property type="match status" value="1"/>
</dbReference>
<evidence type="ECO:0000259" key="4">
    <source>
        <dbReference type="PROSITE" id="PS50975"/>
    </source>
</evidence>
<dbReference type="InterPro" id="IPR011095">
    <property type="entry name" value="Dala_Dala_lig_C"/>
</dbReference>
<keyword evidence="3" id="KW-0067">ATP-binding</keyword>
<evidence type="ECO:0000256" key="2">
    <source>
        <dbReference type="ARBA" id="ARBA00022598"/>
    </source>
</evidence>
<dbReference type="SUPFAM" id="SSF56059">
    <property type="entry name" value="Glutathione synthetase ATP-binding domain-like"/>
    <property type="match status" value="1"/>
</dbReference>
<dbReference type="GO" id="GO:0008716">
    <property type="term" value="F:D-alanine-D-alanine ligase activity"/>
    <property type="evidence" value="ECO:0007669"/>
    <property type="project" value="InterPro"/>
</dbReference>
<dbReference type="InterPro" id="IPR011761">
    <property type="entry name" value="ATP-grasp"/>
</dbReference>
<dbReference type="PROSITE" id="PS50975">
    <property type="entry name" value="ATP_GRASP"/>
    <property type="match status" value="1"/>
</dbReference>
<organism evidence="5 6">
    <name type="scientific">Tuber borchii</name>
    <name type="common">White truffle</name>
    <dbReference type="NCBI Taxonomy" id="42251"/>
    <lineage>
        <taxon>Eukaryota</taxon>
        <taxon>Fungi</taxon>
        <taxon>Dikarya</taxon>
        <taxon>Ascomycota</taxon>
        <taxon>Pezizomycotina</taxon>
        <taxon>Pezizomycetes</taxon>
        <taxon>Pezizales</taxon>
        <taxon>Tuberaceae</taxon>
        <taxon>Tuber</taxon>
    </lineage>
</organism>
<reference evidence="5 6" key="1">
    <citation type="submission" date="2017-04" db="EMBL/GenBank/DDBJ databases">
        <title>Draft genome sequence of Tuber borchii Vittad., a whitish edible truffle.</title>
        <authorList>
            <consortium name="DOE Joint Genome Institute"/>
            <person name="Murat C."/>
            <person name="Kuo A."/>
            <person name="Barry K.W."/>
            <person name="Clum A."/>
            <person name="Dockter R.B."/>
            <person name="Fauchery L."/>
            <person name="Iotti M."/>
            <person name="Kohler A."/>
            <person name="Labutti K."/>
            <person name="Lindquist E.A."/>
            <person name="Lipzen A."/>
            <person name="Ohm R.A."/>
            <person name="Wang M."/>
            <person name="Grigoriev I.V."/>
            <person name="Zambonelli A."/>
            <person name="Martin F.M."/>
        </authorList>
    </citation>
    <scope>NUCLEOTIDE SEQUENCE [LARGE SCALE GENOMIC DNA]</scope>
    <source>
        <strain evidence="5 6">Tbo3840</strain>
    </source>
</reference>
<gene>
    <name evidence="5" type="ORF">B9Z19DRAFT_1090792</name>
</gene>
<feature type="domain" description="ATP-grasp" evidence="4">
    <location>
        <begin position="79"/>
        <end position="287"/>
    </location>
</feature>
<dbReference type="GO" id="GO:0046872">
    <property type="term" value="F:metal ion binding"/>
    <property type="evidence" value="ECO:0007669"/>
    <property type="project" value="InterPro"/>
</dbReference>
<dbReference type="GO" id="GO:0005524">
    <property type="term" value="F:ATP binding"/>
    <property type="evidence" value="ECO:0007669"/>
    <property type="project" value="UniProtKB-UniRule"/>
</dbReference>